<name>A0A7C9HUW0_9GAMM</name>
<dbReference type="GO" id="GO:0016787">
    <property type="term" value="F:hydrolase activity"/>
    <property type="evidence" value="ECO:0007669"/>
    <property type="project" value="UniProtKB-KW"/>
</dbReference>
<evidence type="ECO:0000313" key="3">
    <source>
        <dbReference type="Proteomes" id="UP000479692"/>
    </source>
</evidence>
<proteinExistence type="predicted"/>
<dbReference type="Gene3D" id="3.40.50.1820">
    <property type="entry name" value="alpha/beta hydrolase"/>
    <property type="match status" value="1"/>
</dbReference>
<gene>
    <name evidence="2" type="ORF">GN331_13680</name>
</gene>
<evidence type="ECO:0000259" key="1">
    <source>
        <dbReference type="Pfam" id="PF12697"/>
    </source>
</evidence>
<keyword evidence="2" id="KW-0378">Hydrolase</keyword>
<protein>
    <submittedName>
        <fullName evidence="2">Alpha/beta fold hydrolase</fullName>
    </submittedName>
</protein>
<organism evidence="2 3">
    <name type="scientific">Noviluteimonas gilva</name>
    <dbReference type="NCBI Taxonomy" id="2682097"/>
    <lineage>
        <taxon>Bacteria</taxon>
        <taxon>Pseudomonadati</taxon>
        <taxon>Pseudomonadota</taxon>
        <taxon>Gammaproteobacteria</taxon>
        <taxon>Lysobacterales</taxon>
        <taxon>Lysobacteraceae</taxon>
        <taxon>Noviluteimonas</taxon>
    </lineage>
</organism>
<dbReference type="AlphaFoldDB" id="A0A7C9HUW0"/>
<dbReference type="Proteomes" id="UP000479692">
    <property type="component" value="Unassembled WGS sequence"/>
</dbReference>
<dbReference type="EMBL" id="WOXT01000004">
    <property type="protein sequence ID" value="MUV15251.1"/>
    <property type="molecule type" value="Genomic_DNA"/>
</dbReference>
<reference evidence="2 3" key="1">
    <citation type="submission" date="2019-12" db="EMBL/GenBank/DDBJ databases">
        <authorList>
            <person name="Xu J."/>
        </authorList>
    </citation>
    <scope>NUCLEOTIDE SEQUENCE [LARGE SCALE GENOMIC DNA]</scope>
    <source>
        <strain evidence="2 3">HX-5-24</strain>
    </source>
</reference>
<feature type="domain" description="AB hydrolase-1" evidence="1">
    <location>
        <begin position="57"/>
        <end position="322"/>
    </location>
</feature>
<sequence>MRPDRPQDAVSLLPVSSTRDNLRHFRVALRGLVGGEHAADRAGIHLPQGYDPAKRTLVMLHGLCSSPLIWARLTDAIGADTALRERFQVWHVLYQTNAPTIVARRRVHDYLANAYDLLDPRGDAPARDGIILIGHSFGGVIARLLCAESGTRLWDAAFTVPPDRIQARAEDVRSVEDVFGFAPFPGVSRAIFIAAPHRGSPRAMSTLGQVTRLLAGRRTPEIDTLQRVAMSDPDAVHPALREHYRHGAVNSVTSLQVAQPVRVASEALMPRTGIAYHTIAAAIPGRSPETDGSVPLDSALIDGARSTFVVPGDHHLFNDPATINEVLRILHESLEAVH</sequence>
<accession>A0A7C9HUW0</accession>
<dbReference type="Pfam" id="PF12697">
    <property type="entry name" value="Abhydrolase_6"/>
    <property type="match status" value="1"/>
</dbReference>
<dbReference type="SUPFAM" id="SSF53474">
    <property type="entry name" value="alpha/beta-Hydrolases"/>
    <property type="match status" value="1"/>
</dbReference>
<dbReference type="InterPro" id="IPR029058">
    <property type="entry name" value="AB_hydrolase_fold"/>
</dbReference>
<dbReference type="InterPro" id="IPR000073">
    <property type="entry name" value="AB_hydrolase_1"/>
</dbReference>
<keyword evidence="3" id="KW-1185">Reference proteome</keyword>
<comment type="caution">
    <text evidence="2">The sequence shown here is derived from an EMBL/GenBank/DDBJ whole genome shotgun (WGS) entry which is preliminary data.</text>
</comment>
<evidence type="ECO:0000313" key="2">
    <source>
        <dbReference type="EMBL" id="MUV15251.1"/>
    </source>
</evidence>